<dbReference type="Gene3D" id="3.40.190.10">
    <property type="entry name" value="Periplasmic binding protein-like II"/>
    <property type="match status" value="1"/>
</dbReference>
<feature type="signal peptide" evidence="1">
    <location>
        <begin position="1"/>
        <end position="28"/>
    </location>
</feature>
<keyword evidence="3" id="KW-1185">Reference proteome</keyword>
<comment type="caution">
    <text evidence="2">The sequence shown here is derived from an EMBL/GenBank/DDBJ whole genome shotgun (WGS) entry which is preliminary data.</text>
</comment>
<accession>A0A368U0S5</accession>
<dbReference type="Proteomes" id="UP000252405">
    <property type="component" value="Unassembled WGS sequence"/>
</dbReference>
<keyword evidence="1" id="KW-0732">Signal</keyword>
<dbReference type="AlphaFoldDB" id="A0A368U0S5"/>
<reference evidence="2 3" key="1">
    <citation type="submission" date="2018-07" db="EMBL/GenBank/DDBJ databases">
        <title>Halomonas montanilacus sp. nov., isolated from Lake Pengyan on Tibetan Plateau.</title>
        <authorList>
            <person name="Lu H."/>
            <person name="Xing P."/>
            <person name="Wu Q."/>
        </authorList>
    </citation>
    <scope>NUCLEOTIDE SEQUENCE [LARGE SCALE GENOMIC DNA]</scope>
    <source>
        <strain evidence="2 3">PYC7W</strain>
    </source>
</reference>
<dbReference type="SUPFAM" id="SSF53850">
    <property type="entry name" value="Periplasmic binding protein-like II"/>
    <property type="match status" value="1"/>
</dbReference>
<evidence type="ECO:0000313" key="2">
    <source>
        <dbReference type="EMBL" id="RCV90097.1"/>
    </source>
</evidence>
<feature type="chain" id="PRO_5016818022" evidence="1">
    <location>
        <begin position="29"/>
        <end position="151"/>
    </location>
</feature>
<sequence length="151" mass="16432">MRGRRVRIRLTSSVLGLFLALIVGSASAEVVVVVSAQNPTESLTRAQLTDIYLGRLNRFPSGESVTPIDQREGATAHRLFYRDYLGQTPAQIKAHWSKLIFTGRGQPPRSVADDSAMADTVAASPDALGYLDSTYLDSAEVGDRLRVVVIE</sequence>
<dbReference type="OrthoDB" id="5368544at2"/>
<evidence type="ECO:0000256" key="1">
    <source>
        <dbReference type="SAM" id="SignalP"/>
    </source>
</evidence>
<dbReference type="EMBL" id="QPII01000004">
    <property type="protein sequence ID" value="RCV90097.1"/>
    <property type="molecule type" value="Genomic_DNA"/>
</dbReference>
<proteinExistence type="predicted"/>
<protein>
    <submittedName>
        <fullName evidence="2">Phosphate ABC transporter substrate-binding protein</fullName>
    </submittedName>
</protein>
<evidence type="ECO:0000313" key="3">
    <source>
        <dbReference type="Proteomes" id="UP000252405"/>
    </source>
</evidence>
<name>A0A368U0S5_9GAMM</name>
<gene>
    <name evidence="2" type="ORF">DU505_07530</name>
</gene>
<organism evidence="2 3">
    <name type="scientific">Billgrantia montanilacus</name>
    <dbReference type="NCBI Taxonomy" id="2282305"/>
    <lineage>
        <taxon>Bacteria</taxon>
        <taxon>Pseudomonadati</taxon>
        <taxon>Pseudomonadota</taxon>
        <taxon>Gammaproteobacteria</taxon>
        <taxon>Oceanospirillales</taxon>
        <taxon>Halomonadaceae</taxon>
        <taxon>Billgrantia</taxon>
    </lineage>
</organism>